<organism evidence="2 3">
    <name type="scientific">Phytohabitans houttuyneae</name>
    <dbReference type="NCBI Taxonomy" id="1076126"/>
    <lineage>
        <taxon>Bacteria</taxon>
        <taxon>Bacillati</taxon>
        <taxon>Actinomycetota</taxon>
        <taxon>Actinomycetes</taxon>
        <taxon>Micromonosporales</taxon>
        <taxon>Micromonosporaceae</taxon>
    </lineage>
</organism>
<dbReference type="SUPFAM" id="SSF56436">
    <property type="entry name" value="C-type lectin-like"/>
    <property type="match status" value="1"/>
</dbReference>
<dbReference type="InterPro" id="IPR042095">
    <property type="entry name" value="SUMF_sf"/>
</dbReference>
<dbReference type="PANTHER" id="PTHR23150:SF19">
    <property type="entry name" value="FORMYLGLYCINE-GENERATING ENZYME"/>
    <property type="match status" value="1"/>
</dbReference>
<sequence length="190" mass="20215">MPDSTAETVHWVLVPGGICRYGDAAKPRVVADLLVARTPLTARQTSHDDRAALPVTGVDHAEAVRLAAEVGGRLPTSVEWEWIAAGSERRPYPWGEAPWTPERAVLTAEGSTLYGPQPVGQHPAGATPDGVLDLAGNVWEWTASQVMGGGYIIRGGSYASKPLYARTTFLNAAPAQRRSPGISVRPVRTA</sequence>
<feature type="domain" description="Sulfatase-modifying factor enzyme-like" evidence="1">
    <location>
        <begin position="42"/>
        <end position="187"/>
    </location>
</feature>
<dbReference type="InterPro" id="IPR051043">
    <property type="entry name" value="Sulfatase_Mod_Factor_Kinase"/>
</dbReference>
<accession>A0A6V8KSU4</accession>
<name>A0A6V8KSU4_9ACTN</name>
<dbReference type="EMBL" id="BLPF01000004">
    <property type="protein sequence ID" value="GFJ84906.1"/>
    <property type="molecule type" value="Genomic_DNA"/>
</dbReference>
<dbReference type="AlphaFoldDB" id="A0A6V8KSU4"/>
<gene>
    <name evidence="2" type="ORF">Phou_090860</name>
</gene>
<dbReference type="Proteomes" id="UP000482800">
    <property type="component" value="Unassembled WGS sequence"/>
</dbReference>
<evidence type="ECO:0000313" key="3">
    <source>
        <dbReference type="Proteomes" id="UP000482800"/>
    </source>
</evidence>
<dbReference type="RefSeq" id="WP_173069704.1">
    <property type="nucleotide sequence ID" value="NZ_BAABGO010000035.1"/>
</dbReference>
<keyword evidence="3" id="KW-1185">Reference proteome</keyword>
<dbReference type="Pfam" id="PF03781">
    <property type="entry name" value="FGE-sulfatase"/>
    <property type="match status" value="1"/>
</dbReference>
<reference evidence="2 3" key="2">
    <citation type="submission" date="2020-03" db="EMBL/GenBank/DDBJ databases">
        <authorList>
            <person name="Ichikawa N."/>
            <person name="Kimura A."/>
            <person name="Kitahashi Y."/>
            <person name="Uohara A."/>
        </authorList>
    </citation>
    <scope>NUCLEOTIDE SEQUENCE [LARGE SCALE GENOMIC DNA]</scope>
    <source>
        <strain evidence="2 3">NBRC 108639</strain>
    </source>
</reference>
<protein>
    <recommendedName>
        <fullName evidence="1">Sulfatase-modifying factor enzyme-like domain-containing protein</fullName>
    </recommendedName>
</protein>
<dbReference type="GO" id="GO:0120147">
    <property type="term" value="F:formylglycine-generating oxidase activity"/>
    <property type="evidence" value="ECO:0007669"/>
    <property type="project" value="TreeGrafter"/>
</dbReference>
<reference evidence="2 3" key="1">
    <citation type="submission" date="2020-03" db="EMBL/GenBank/DDBJ databases">
        <title>Whole genome shotgun sequence of Phytohabitans houttuyneae NBRC 108639.</title>
        <authorList>
            <person name="Komaki H."/>
            <person name="Tamura T."/>
        </authorList>
    </citation>
    <scope>NUCLEOTIDE SEQUENCE [LARGE SCALE GENOMIC DNA]</scope>
    <source>
        <strain evidence="2 3">NBRC 108639</strain>
    </source>
</reference>
<evidence type="ECO:0000259" key="1">
    <source>
        <dbReference type="Pfam" id="PF03781"/>
    </source>
</evidence>
<evidence type="ECO:0000313" key="2">
    <source>
        <dbReference type="EMBL" id="GFJ84906.1"/>
    </source>
</evidence>
<proteinExistence type="predicted"/>
<dbReference type="InterPro" id="IPR005532">
    <property type="entry name" value="SUMF_dom"/>
</dbReference>
<dbReference type="Gene3D" id="3.90.1580.10">
    <property type="entry name" value="paralog of FGE (formylglycine-generating enzyme)"/>
    <property type="match status" value="1"/>
</dbReference>
<dbReference type="InterPro" id="IPR016187">
    <property type="entry name" value="CTDL_fold"/>
</dbReference>
<comment type="caution">
    <text evidence="2">The sequence shown here is derived from an EMBL/GenBank/DDBJ whole genome shotgun (WGS) entry which is preliminary data.</text>
</comment>
<dbReference type="PANTHER" id="PTHR23150">
    <property type="entry name" value="SULFATASE MODIFYING FACTOR 1, 2"/>
    <property type="match status" value="1"/>
</dbReference>